<dbReference type="InterPro" id="IPR034741">
    <property type="entry name" value="Terpene_cyclase-like_1_C"/>
</dbReference>
<dbReference type="GO" id="GO:0016102">
    <property type="term" value="P:diterpenoid biosynthetic process"/>
    <property type="evidence" value="ECO:0007669"/>
    <property type="project" value="InterPro"/>
</dbReference>
<dbReference type="GO" id="GO:0080027">
    <property type="term" value="P:response to herbivore"/>
    <property type="evidence" value="ECO:0007669"/>
    <property type="project" value="UniProtKB-ARBA"/>
</dbReference>
<dbReference type="Proteomes" id="UP001359559">
    <property type="component" value="Unassembled WGS sequence"/>
</dbReference>
<dbReference type="InterPro" id="IPR008949">
    <property type="entry name" value="Isoprenoid_synthase_dom_sf"/>
</dbReference>
<dbReference type="InterPro" id="IPR005630">
    <property type="entry name" value="Terpene_synthase_metal-bd"/>
</dbReference>
<evidence type="ECO:0000313" key="7">
    <source>
        <dbReference type="EMBL" id="KAK7286794.1"/>
    </source>
</evidence>
<evidence type="ECO:0000256" key="4">
    <source>
        <dbReference type="ARBA" id="ARBA00023239"/>
    </source>
</evidence>
<keyword evidence="2" id="KW-0479">Metal-binding</keyword>
<dbReference type="GO" id="GO:0010333">
    <property type="term" value="F:terpene synthase activity"/>
    <property type="evidence" value="ECO:0007669"/>
    <property type="project" value="InterPro"/>
</dbReference>
<dbReference type="FunFam" id="1.50.10.130:FF:000001">
    <property type="entry name" value="Isoprene synthase, chloroplastic"/>
    <property type="match status" value="1"/>
</dbReference>
<dbReference type="InterPro" id="IPR050148">
    <property type="entry name" value="Terpene_synthase-like"/>
</dbReference>
<dbReference type="GO" id="GO:0009611">
    <property type="term" value="P:response to wounding"/>
    <property type="evidence" value="ECO:0007669"/>
    <property type="project" value="UniProtKB-ARBA"/>
</dbReference>
<feature type="domain" description="Terpene synthase N-terminal" evidence="5">
    <location>
        <begin position="29"/>
        <end position="209"/>
    </location>
</feature>
<evidence type="ECO:0000256" key="2">
    <source>
        <dbReference type="ARBA" id="ARBA00022723"/>
    </source>
</evidence>
<dbReference type="Gene3D" id="1.50.10.130">
    <property type="entry name" value="Terpene synthase, N-terminal domain"/>
    <property type="match status" value="1"/>
</dbReference>
<dbReference type="CDD" id="cd00684">
    <property type="entry name" value="Terpene_cyclase_plant_C1"/>
    <property type="match status" value="1"/>
</dbReference>
<evidence type="ECO:0000256" key="3">
    <source>
        <dbReference type="ARBA" id="ARBA00022842"/>
    </source>
</evidence>
<dbReference type="Gene3D" id="1.10.600.10">
    <property type="entry name" value="Farnesyl Diphosphate Synthase"/>
    <property type="match status" value="1"/>
</dbReference>
<dbReference type="PANTHER" id="PTHR31225:SF221">
    <property type="entry name" value="(-)-GERMACRENE D SYNTHASE"/>
    <property type="match status" value="1"/>
</dbReference>
<comment type="cofactor">
    <cofactor evidence="1">
        <name>Mg(2+)</name>
        <dbReference type="ChEBI" id="CHEBI:18420"/>
    </cofactor>
</comment>
<dbReference type="InterPro" id="IPR008930">
    <property type="entry name" value="Terpenoid_cyclase/PrenylTrfase"/>
</dbReference>
<dbReference type="SUPFAM" id="SSF48576">
    <property type="entry name" value="Terpenoid synthases"/>
    <property type="match status" value="1"/>
</dbReference>
<dbReference type="SFLD" id="SFLDG01019">
    <property type="entry name" value="Terpene_Cyclase_Like_1_C_Termi"/>
    <property type="match status" value="1"/>
</dbReference>
<keyword evidence="8" id="KW-1185">Reference proteome</keyword>
<proteinExistence type="predicted"/>
<dbReference type="PANTHER" id="PTHR31225">
    <property type="entry name" value="OS04G0344100 PROTEIN-RELATED"/>
    <property type="match status" value="1"/>
</dbReference>
<dbReference type="Pfam" id="PF01397">
    <property type="entry name" value="Terpene_synth"/>
    <property type="match status" value="1"/>
</dbReference>
<dbReference type="SFLD" id="SFLDS00005">
    <property type="entry name" value="Isoprenoid_Synthase_Type_I"/>
    <property type="match status" value="1"/>
</dbReference>
<feature type="domain" description="Terpene synthase metal-binding" evidence="6">
    <location>
        <begin position="266"/>
        <end position="505"/>
    </location>
</feature>
<protein>
    <submittedName>
        <fullName evidence="7">Uncharacterized protein</fullName>
    </submittedName>
</protein>
<dbReference type="InterPro" id="IPR044814">
    <property type="entry name" value="Terpene_cyclase_plant_C1"/>
</dbReference>
<dbReference type="EMBL" id="JAYKXN010000005">
    <property type="protein sequence ID" value="KAK7286794.1"/>
    <property type="molecule type" value="Genomic_DNA"/>
</dbReference>
<evidence type="ECO:0000256" key="1">
    <source>
        <dbReference type="ARBA" id="ARBA00001946"/>
    </source>
</evidence>
<dbReference type="GO" id="GO:0000287">
    <property type="term" value="F:magnesium ion binding"/>
    <property type="evidence" value="ECO:0007669"/>
    <property type="project" value="InterPro"/>
</dbReference>
<evidence type="ECO:0000259" key="6">
    <source>
        <dbReference type="Pfam" id="PF03936"/>
    </source>
</evidence>
<dbReference type="Pfam" id="PF03936">
    <property type="entry name" value="Terpene_synth_C"/>
    <property type="match status" value="1"/>
</dbReference>
<accession>A0AAN9IWF3</accession>
<dbReference type="InterPro" id="IPR036965">
    <property type="entry name" value="Terpene_synth_N_sf"/>
</dbReference>
<dbReference type="FunFam" id="1.10.600.10:FF:000007">
    <property type="entry name" value="Isoprene synthase, chloroplastic"/>
    <property type="match status" value="1"/>
</dbReference>
<dbReference type="AlphaFoldDB" id="A0AAN9IWF3"/>
<name>A0AAN9IWF3_CLITE</name>
<dbReference type="InterPro" id="IPR001906">
    <property type="entry name" value="Terpene_synth_N"/>
</dbReference>
<comment type="caution">
    <text evidence="7">The sequence shown here is derived from an EMBL/GenBank/DDBJ whole genome shotgun (WGS) entry which is preliminary data.</text>
</comment>
<gene>
    <name evidence="7" type="ORF">RJT34_22035</name>
</gene>
<reference evidence="7 8" key="1">
    <citation type="submission" date="2024-01" db="EMBL/GenBank/DDBJ databases">
        <title>The genomes of 5 underutilized Papilionoideae crops provide insights into root nodulation and disease resistance.</title>
        <authorList>
            <person name="Yuan L."/>
        </authorList>
    </citation>
    <scope>NUCLEOTIDE SEQUENCE [LARGE SCALE GENOMIC DNA]</scope>
    <source>
        <strain evidence="7">LY-2023</strain>
        <tissue evidence="7">Leaf</tissue>
    </source>
</reference>
<keyword evidence="3" id="KW-0460">Magnesium</keyword>
<evidence type="ECO:0000259" key="5">
    <source>
        <dbReference type="Pfam" id="PF01397"/>
    </source>
</evidence>
<keyword evidence="4" id="KW-0456">Lyase</keyword>
<sequence>MSTSSLPVPATSNLNSECTRRSANYHPTVWGDHFVQYDSEPTEEDRKIEEQIISLKENVGKMLVPGNGNAPKPLKAANLIDSIQRLGLYYHFESEIGEVLQHIYDKYVENGIITLNEDLHSIALVFRLLRQQGYHISPDVFNKFKDDQRRFNETLATDVEGMLSLYEAAHLKIHGEDILDEALAFTTSQLESLTTELGPCLARKVNQSLKRPLRKNLPRIVARHYISIYEEDPSHDETLLLLSKLDYNMLQKQHQKEVAGISKWWKELDLATKLPFARDRLVEVYYWSMGVYFEPQYSLGRRLFTKVTSLISIIDDIYDVYGTFGELQLFTDAIDRWDISCMDSLPEYMKFCYQALLDVFTEIEQEMDKEGRAFCVIYAKNEMKRLVRAYFTEAEWLNNNYTPTMEEYMVVASVTCAYPMLTPVAFVGMGCIATKEVFQWLTNDPRIMSASTRICRLMDDVVSSELEQKRGHVASAIECYMKQHSVTKHDAIDELYRQVVSSWEDINEECLDPTEVPKSLLSVVLNMSRVIDVLYKDGDCYTHSEGSSKNDIAALLLNQWPL</sequence>
<organism evidence="7 8">
    <name type="scientific">Clitoria ternatea</name>
    <name type="common">Butterfly pea</name>
    <dbReference type="NCBI Taxonomy" id="43366"/>
    <lineage>
        <taxon>Eukaryota</taxon>
        <taxon>Viridiplantae</taxon>
        <taxon>Streptophyta</taxon>
        <taxon>Embryophyta</taxon>
        <taxon>Tracheophyta</taxon>
        <taxon>Spermatophyta</taxon>
        <taxon>Magnoliopsida</taxon>
        <taxon>eudicotyledons</taxon>
        <taxon>Gunneridae</taxon>
        <taxon>Pentapetalae</taxon>
        <taxon>rosids</taxon>
        <taxon>fabids</taxon>
        <taxon>Fabales</taxon>
        <taxon>Fabaceae</taxon>
        <taxon>Papilionoideae</taxon>
        <taxon>50 kb inversion clade</taxon>
        <taxon>NPAAA clade</taxon>
        <taxon>indigoferoid/millettioid clade</taxon>
        <taxon>Phaseoleae</taxon>
        <taxon>Clitoria</taxon>
    </lineage>
</organism>
<dbReference type="SUPFAM" id="SSF48239">
    <property type="entry name" value="Terpenoid cyclases/Protein prenyltransferases"/>
    <property type="match status" value="1"/>
</dbReference>
<evidence type="ECO:0000313" key="8">
    <source>
        <dbReference type="Proteomes" id="UP001359559"/>
    </source>
</evidence>